<dbReference type="Pfam" id="PF05362">
    <property type="entry name" value="Lon_C"/>
    <property type="match status" value="1"/>
</dbReference>
<dbReference type="InterPro" id="IPR014721">
    <property type="entry name" value="Ribsml_uS5_D2-typ_fold_subgr"/>
</dbReference>
<organism evidence="2 3">
    <name type="scientific">Heterodera schachtii</name>
    <name type="common">Sugarbeet cyst nematode worm</name>
    <name type="synonym">Tylenchus schachtii</name>
    <dbReference type="NCBI Taxonomy" id="97005"/>
    <lineage>
        <taxon>Eukaryota</taxon>
        <taxon>Metazoa</taxon>
        <taxon>Ecdysozoa</taxon>
        <taxon>Nematoda</taxon>
        <taxon>Chromadorea</taxon>
        <taxon>Rhabditida</taxon>
        <taxon>Tylenchina</taxon>
        <taxon>Tylenchomorpha</taxon>
        <taxon>Tylenchoidea</taxon>
        <taxon>Heteroderidae</taxon>
        <taxon>Heteroderinae</taxon>
        <taxon>Heterodera</taxon>
    </lineage>
</organism>
<dbReference type="AlphaFoldDB" id="A0ABD2JJB1"/>
<dbReference type="SUPFAM" id="SSF54211">
    <property type="entry name" value="Ribosomal protein S5 domain 2-like"/>
    <property type="match status" value="1"/>
</dbReference>
<protein>
    <recommendedName>
        <fullName evidence="1">Lon proteolytic domain-containing protein</fullName>
    </recommendedName>
</protein>
<proteinExistence type="predicted"/>
<reference evidence="2 3" key="1">
    <citation type="submission" date="2024-10" db="EMBL/GenBank/DDBJ databases">
        <authorList>
            <person name="Kim D."/>
        </authorList>
    </citation>
    <scope>NUCLEOTIDE SEQUENCE [LARGE SCALE GENOMIC DNA]</scope>
    <source>
        <strain evidence="2">Taebaek</strain>
    </source>
</reference>
<dbReference type="InterPro" id="IPR008269">
    <property type="entry name" value="Lon_proteolytic"/>
</dbReference>
<feature type="domain" description="Lon proteolytic" evidence="1">
    <location>
        <begin position="126"/>
        <end position="221"/>
    </location>
</feature>
<name>A0ABD2JJB1_HETSC</name>
<accession>A0ABD2JJB1</accession>
<dbReference type="Proteomes" id="UP001620645">
    <property type="component" value="Unassembled WGS sequence"/>
</dbReference>
<evidence type="ECO:0000313" key="3">
    <source>
        <dbReference type="Proteomes" id="UP001620645"/>
    </source>
</evidence>
<sequence length="222" mass="24545">MSNGLFVSPFCPGSVSLSDILSGGFSAATFCAQTFQRDDCEVFVFNATGLAAVDWKQGRKKWKTGEVFKLEIEARMGPQRFTLEAKTTRDTRAAMRTAYNLACEMVPDFFQQRSIVMKMVPFDMFTGPSSSPVAFAALVAMATGRRIWKNAIATGHLKDDGTIGPVGDIYLKVGAAARAKRYKMAMPEANRGDFTRICCLRKRKMKAVFVSTKEQLLNALLH</sequence>
<keyword evidence="3" id="KW-1185">Reference proteome</keyword>
<evidence type="ECO:0000259" key="1">
    <source>
        <dbReference type="Pfam" id="PF05362"/>
    </source>
</evidence>
<dbReference type="Gene3D" id="3.30.230.10">
    <property type="match status" value="1"/>
</dbReference>
<evidence type="ECO:0000313" key="2">
    <source>
        <dbReference type="EMBL" id="KAL3090711.1"/>
    </source>
</evidence>
<dbReference type="InterPro" id="IPR020568">
    <property type="entry name" value="Ribosomal_Su5_D2-typ_SF"/>
</dbReference>
<comment type="caution">
    <text evidence="2">The sequence shown here is derived from an EMBL/GenBank/DDBJ whole genome shotgun (WGS) entry which is preliminary data.</text>
</comment>
<dbReference type="EMBL" id="JBICCN010000139">
    <property type="protein sequence ID" value="KAL3090711.1"/>
    <property type="molecule type" value="Genomic_DNA"/>
</dbReference>
<gene>
    <name evidence="2" type="ORF">niasHS_004902</name>
</gene>